<gene>
    <name evidence="8" type="ORF">NX772_03585</name>
</gene>
<evidence type="ECO:0000313" key="9">
    <source>
        <dbReference type="Proteomes" id="UP001058364"/>
    </source>
</evidence>
<keyword evidence="6" id="KW-0694">RNA-binding</keyword>
<dbReference type="CDD" id="cd02869">
    <property type="entry name" value="PseudoU_synth_RluA_like"/>
    <property type="match status" value="1"/>
</dbReference>
<dbReference type="CDD" id="cd00165">
    <property type="entry name" value="S4"/>
    <property type="match status" value="1"/>
</dbReference>
<dbReference type="InterPro" id="IPR002942">
    <property type="entry name" value="S4_RNA-bd"/>
</dbReference>
<comment type="catalytic activity">
    <reaction evidence="1">
        <text>a uridine in RNA = a pseudouridine in RNA</text>
        <dbReference type="Rhea" id="RHEA:48348"/>
        <dbReference type="Rhea" id="RHEA-COMP:12068"/>
        <dbReference type="Rhea" id="RHEA-COMP:12069"/>
        <dbReference type="ChEBI" id="CHEBI:65314"/>
        <dbReference type="ChEBI" id="CHEBI:65315"/>
    </reaction>
</comment>
<dbReference type="PANTHER" id="PTHR21600">
    <property type="entry name" value="MITOCHONDRIAL RNA PSEUDOURIDINE SYNTHASE"/>
    <property type="match status" value="1"/>
</dbReference>
<dbReference type="InterPro" id="IPR020103">
    <property type="entry name" value="PsdUridine_synth_cat_dom_sf"/>
</dbReference>
<dbReference type="RefSeq" id="WP_027123409.1">
    <property type="nucleotide sequence ID" value="NZ_CP103423.1"/>
</dbReference>
<dbReference type="Pfam" id="PF00849">
    <property type="entry name" value="PseudoU_synth_2"/>
    <property type="match status" value="1"/>
</dbReference>
<dbReference type="InterPro" id="IPR050188">
    <property type="entry name" value="RluA_PseudoU_synthase"/>
</dbReference>
<evidence type="ECO:0000256" key="3">
    <source>
        <dbReference type="ARBA" id="ARBA00023235"/>
    </source>
</evidence>
<protein>
    <recommendedName>
        <fullName evidence="4">RNA pseudouridylate synthase</fullName>
    </recommendedName>
    <alternativeName>
        <fullName evidence="5">RNA-uridine isomerase</fullName>
    </alternativeName>
</protein>
<accession>A0ABY5TU04</accession>
<dbReference type="Proteomes" id="UP001058364">
    <property type="component" value="Chromosome"/>
</dbReference>
<evidence type="ECO:0000256" key="6">
    <source>
        <dbReference type="PROSITE-ProRule" id="PRU00182"/>
    </source>
</evidence>
<comment type="similarity">
    <text evidence="2">Belongs to the pseudouridine synthase RluA family.</text>
</comment>
<name>A0ABY5TU04_9BACT</name>
<evidence type="ECO:0000256" key="4">
    <source>
        <dbReference type="ARBA" id="ARBA00031870"/>
    </source>
</evidence>
<dbReference type="Gene3D" id="3.10.290.10">
    <property type="entry name" value="RNA-binding S4 domain"/>
    <property type="match status" value="1"/>
</dbReference>
<dbReference type="Gene3D" id="3.30.2350.10">
    <property type="entry name" value="Pseudouridine synthase"/>
    <property type="match status" value="1"/>
</dbReference>
<dbReference type="EMBL" id="CP103423">
    <property type="protein sequence ID" value="UWD34142.1"/>
    <property type="molecule type" value="Genomic_DNA"/>
</dbReference>
<dbReference type="InterPro" id="IPR006145">
    <property type="entry name" value="PsdUridine_synth_RsuA/RluA"/>
</dbReference>
<reference evidence="8" key="1">
    <citation type="submission" date="2022-08" db="EMBL/GenBank/DDBJ databases">
        <title>Complete genome sequence of Mycoplasma molare type strain H 542.</title>
        <authorList>
            <person name="Spergser J."/>
        </authorList>
    </citation>
    <scope>NUCLEOTIDE SEQUENCE</scope>
    <source>
        <strain evidence="8">H 542</strain>
    </source>
</reference>
<proteinExistence type="inferred from homology"/>
<dbReference type="PROSITE" id="PS50889">
    <property type="entry name" value="S4"/>
    <property type="match status" value="1"/>
</dbReference>
<keyword evidence="3" id="KW-0413">Isomerase</keyword>
<evidence type="ECO:0000313" key="8">
    <source>
        <dbReference type="EMBL" id="UWD34142.1"/>
    </source>
</evidence>
<dbReference type="InterPro" id="IPR036986">
    <property type="entry name" value="S4_RNA-bd_sf"/>
</dbReference>
<dbReference type="SUPFAM" id="SSF55120">
    <property type="entry name" value="Pseudouridine synthase"/>
    <property type="match status" value="1"/>
</dbReference>
<evidence type="ECO:0000256" key="5">
    <source>
        <dbReference type="ARBA" id="ARBA00033164"/>
    </source>
</evidence>
<evidence type="ECO:0000256" key="1">
    <source>
        <dbReference type="ARBA" id="ARBA00000073"/>
    </source>
</evidence>
<sequence>MKKIKATFNDQGRTLFKFLIKYLNNVPLSKIEKLFRLKDVKINGKRTNDKKYKIKENDLIEIYGIDNQLMNSSFINENSYSNIIRNFEIIYEDKNILIINKDEKTAIHSEENSLDFQVLKYLKFKQIDSFIPSHIGRIDKNTSGIVVYAKNYNSLVQLKEKQSFFEKIYIFKSDIIINEKTKTSFYLEKDDKKRKMKVVEKSKDLAITEFFMENNKKLAKLITGKKHQIRVTLSKMGFPIYGDKKYGGKKDFRLFLHSYRIKFNNLTDELDYLNNKEFICFPKW</sequence>
<dbReference type="SUPFAM" id="SSF55174">
    <property type="entry name" value="Alpha-L RNA-binding motif"/>
    <property type="match status" value="1"/>
</dbReference>
<keyword evidence="9" id="KW-1185">Reference proteome</keyword>
<feature type="domain" description="RNA-binding S4" evidence="7">
    <location>
        <begin position="13"/>
        <end position="69"/>
    </location>
</feature>
<dbReference type="SMART" id="SM00363">
    <property type="entry name" value="S4"/>
    <property type="match status" value="1"/>
</dbReference>
<evidence type="ECO:0000259" key="7">
    <source>
        <dbReference type="SMART" id="SM00363"/>
    </source>
</evidence>
<organism evidence="8 9">
    <name type="scientific">Mesomycoplasma molare</name>
    <dbReference type="NCBI Taxonomy" id="171288"/>
    <lineage>
        <taxon>Bacteria</taxon>
        <taxon>Bacillati</taxon>
        <taxon>Mycoplasmatota</taxon>
        <taxon>Mycoplasmoidales</taxon>
        <taxon>Metamycoplasmataceae</taxon>
        <taxon>Mesomycoplasma</taxon>
    </lineage>
</organism>
<evidence type="ECO:0000256" key="2">
    <source>
        <dbReference type="ARBA" id="ARBA00010876"/>
    </source>
</evidence>